<feature type="domain" description="DUF1553" evidence="4">
    <location>
        <begin position="690"/>
        <end position="943"/>
    </location>
</feature>
<dbReference type="Proteomes" id="UP000199518">
    <property type="component" value="Unassembled WGS sequence"/>
</dbReference>
<dbReference type="Pfam" id="PF07587">
    <property type="entry name" value="PSD1"/>
    <property type="match status" value="1"/>
</dbReference>
<reference evidence="7" key="1">
    <citation type="submission" date="2016-10" db="EMBL/GenBank/DDBJ databases">
        <authorList>
            <person name="Varghese N."/>
            <person name="Submissions S."/>
        </authorList>
    </citation>
    <scope>NUCLEOTIDE SEQUENCE [LARGE SCALE GENOMIC DNA]</scope>
    <source>
        <strain evidence="7">DSM 26348</strain>
    </source>
</reference>
<keyword evidence="7" id="KW-1185">Reference proteome</keyword>
<dbReference type="Pfam" id="PF07583">
    <property type="entry name" value="PSCyt2"/>
    <property type="match status" value="1"/>
</dbReference>
<proteinExistence type="predicted"/>
<dbReference type="GO" id="GO:0009055">
    <property type="term" value="F:electron transfer activity"/>
    <property type="evidence" value="ECO:0007669"/>
    <property type="project" value="InterPro"/>
</dbReference>
<dbReference type="SUPFAM" id="SSF49785">
    <property type="entry name" value="Galactose-binding domain-like"/>
    <property type="match status" value="1"/>
</dbReference>
<dbReference type="InterPro" id="IPR036909">
    <property type="entry name" value="Cyt_c-like_dom_sf"/>
</dbReference>
<feature type="domain" description="Cytochrome C Planctomycete-type" evidence="5">
    <location>
        <begin position="52"/>
        <end position="107"/>
    </location>
</feature>
<dbReference type="PANTHER" id="PTHR35889:SF3">
    <property type="entry name" value="F-BOX DOMAIN-CONTAINING PROTEIN"/>
    <property type="match status" value="1"/>
</dbReference>
<name>A0A1I3F031_9PLAN</name>
<evidence type="ECO:0000256" key="1">
    <source>
        <dbReference type="SAM" id="SignalP"/>
    </source>
</evidence>
<dbReference type="Pfam" id="PF07635">
    <property type="entry name" value="PSCyt1"/>
    <property type="match status" value="1"/>
</dbReference>
<dbReference type="Pfam" id="PF00754">
    <property type="entry name" value="F5_F8_type_C"/>
    <property type="match status" value="1"/>
</dbReference>
<dbReference type="InterPro" id="IPR022655">
    <property type="entry name" value="DUF1553"/>
</dbReference>
<accession>A0A1I3F031</accession>
<feature type="signal peptide" evidence="1">
    <location>
        <begin position="1"/>
        <end position="33"/>
    </location>
</feature>
<dbReference type="STRING" id="1576369.SAMN05421753_10514"/>
<gene>
    <name evidence="6" type="ORF">SAMN05421753_10514</name>
</gene>
<evidence type="ECO:0000313" key="7">
    <source>
        <dbReference type="Proteomes" id="UP000199518"/>
    </source>
</evidence>
<dbReference type="GO" id="GO:0020037">
    <property type="term" value="F:heme binding"/>
    <property type="evidence" value="ECO:0007669"/>
    <property type="project" value="InterPro"/>
</dbReference>
<dbReference type="InterPro" id="IPR011429">
    <property type="entry name" value="Cyt_c_Planctomycete-type"/>
</dbReference>
<feature type="domain" description="DUF1549" evidence="3">
    <location>
        <begin position="169"/>
        <end position="379"/>
    </location>
</feature>
<feature type="chain" id="PRO_5011492897" evidence="1">
    <location>
        <begin position="34"/>
        <end position="966"/>
    </location>
</feature>
<dbReference type="AlphaFoldDB" id="A0A1I3F031"/>
<dbReference type="RefSeq" id="WP_245764540.1">
    <property type="nucleotide sequence ID" value="NZ_FOQD01000005.1"/>
</dbReference>
<dbReference type="InterPro" id="IPR008979">
    <property type="entry name" value="Galactose-bd-like_sf"/>
</dbReference>
<organism evidence="6 7">
    <name type="scientific">Planctomicrobium piriforme</name>
    <dbReference type="NCBI Taxonomy" id="1576369"/>
    <lineage>
        <taxon>Bacteria</taxon>
        <taxon>Pseudomonadati</taxon>
        <taxon>Planctomycetota</taxon>
        <taxon>Planctomycetia</taxon>
        <taxon>Planctomycetales</taxon>
        <taxon>Planctomycetaceae</taxon>
        <taxon>Planctomicrobium</taxon>
    </lineage>
</organism>
<evidence type="ECO:0000259" key="3">
    <source>
        <dbReference type="Pfam" id="PF07583"/>
    </source>
</evidence>
<dbReference type="InterPro" id="IPR000421">
    <property type="entry name" value="FA58C"/>
</dbReference>
<sequence>MKITETIRKRNRAGVLNGSVSLALLFFSLQVSADEQAVDFARDVAPILESHCLRCHSDNIQKGELSLSTVKDLLSKGHLSAGNPDTSYLIDMISPDGDAPPEMPKEGTPLSDQERETIRRWIQQGAVWPEAIVIKEKSKAGRDWWSLQPLKGVEPQLDPTLPAAWQSNPIDRFIAAELKVQGLTPSGPANPRDLIYRATYDLTGLPPTPEETAAFVADHSEQAYERLIDRLLASPRYGEQWGRHWLDVIRFGESRGFERNQIIDNLWPLRDYVIRSINEDKPFDLLIREHLTGDVIGKDQPDVEIAAAFLVAGPYDDVGNQDAVQAAQIRANTIDEIVSATSEAFLGLTVGCARCHDHKFDPILQQDYYSLYATFAGIHHGEREVASAGQRSSRQAILQPLTERRDQLTKEKTDLQTGIAARADAKAEEHAAKWTRPPASRQETIETFAPVEAKAVKLLVLAQEMNPIHITGYRIDEFEVWTAGENSRNVALAKNGGVAVGNNRVAQDAAGAYGPQLTIDGQYSARWVAAGNELVIQLREPQTIDRIIFSSDRPNLAPTTGDANFVSEYRILASSDGEKWTEVANSNDRKPVNDAHRKLRLLRLETTEEERQTQARLDRELAEVNKQIAAIPALPVWWVGNLKPAPGPFHLFLGGSPQRLGAPVTASSLSFLSEVAPKYQIENVRPEAGRRMALAEWIVSPQNPLTPRVLANRVWHYHFGTGIVETPSDFGYMGSRPTHPALLDWLALQLQQNGWKLKTLHRQIMLSQTYRQSSDTRAEAAQVDADSRYLWRFPPRRLAAEEIRDSLLQICGKLNLQMGGPGYRMYQYLSDNVSTYIPLDAFGPETYRRAVYHQNARASRIDLMTDFDSPDCAFATPRRAETTTPLQALTMLNHQFTLDLANALSERLQKEAPGPTDATVERAFALCFGRAPTQAESASCGEFIQAHGLPAFCRVMLNTSEMIYVK</sequence>
<evidence type="ECO:0000259" key="4">
    <source>
        <dbReference type="Pfam" id="PF07587"/>
    </source>
</evidence>
<dbReference type="SUPFAM" id="SSF46626">
    <property type="entry name" value="Cytochrome c"/>
    <property type="match status" value="1"/>
</dbReference>
<feature type="domain" description="F5/8 type C" evidence="2">
    <location>
        <begin position="510"/>
        <end position="590"/>
    </location>
</feature>
<evidence type="ECO:0000259" key="2">
    <source>
        <dbReference type="Pfam" id="PF00754"/>
    </source>
</evidence>
<evidence type="ECO:0000259" key="5">
    <source>
        <dbReference type="Pfam" id="PF07635"/>
    </source>
</evidence>
<dbReference type="Gene3D" id="2.60.120.260">
    <property type="entry name" value="Galactose-binding domain-like"/>
    <property type="match status" value="1"/>
</dbReference>
<dbReference type="EMBL" id="FOQD01000005">
    <property type="protein sequence ID" value="SFI04500.1"/>
    <property type="molecule type" value="Genomic_DNA"/>
</dbReference>
<dbReference type="InterPro" id="IPR011444">
    <property type="entry name" value="DUF1549"/>
</dbReference>
<keyword evidence="1" id="KW-0732">Signal</keyword>
<dbReference type="PANTHER" id="PTHR35889">
    <property type="entry name" value="CYCLOINULO-OLIGOSACCHARIDE FRUCTANOTRANSFERASE-RELATED"/>
    <property type="match status" value="1"/>
</dbReference>
<protein>
    <submittedName>
        <fullName evidence="6">Planctomycete cytochrome C</fullName>
    </submittedName>
</protein>
<evidence type="ECO:0000313" key="6">
    <source>
        <dbReference type="EMBL" id="SFI04500.1"/>
    </source>
</evidence>